<dbReference type="GeneID" id="38122058"/>
<gene>
    <name evidence="1" type="ORF">CDV56_100084</name>
</gene>
<dbReference type="RefSeq" id="XP_026612023.1">
    <property type="nucleotide sequence ID" value="XM_026753703.1"/>
</dbReference>
<keyword evidence="2" id="KW-1185">Reference proteome</keyword>
<feature type="non-terminal residue" evidence="1">
    <location>
        <position position="110"/>
    </location>
</feature>
<sequence length="110" mass="12116">MRGDHPRFLHLMYSHPKCTIGSVADNSPAAMPVVDRVSHATPGEDSPPRTPAFLVRDVRNGTGRVASRNEDTQPPVGTTPDIENWLRAMYENVFEAVFGSWLGSYSCPFA</sequence>
<evidence type="ECO:0000313" key="2">
    <source>
        <dbReference type="Proteomes" id="UP000215305"/>
    </source>
</evidence>
<dbReference type="VEuPathDB" id="FungiDB:CDV56_100084"/>
<evidence type="ECO:0000313" key="1">
    <source>
        <dbReference type="EMBL" id="RHZ48569.1"/>
    </source>
</evidence>
<dbReference type="AlphaFoldDB" id="A0A397GEN7"/>
<name>A0A397GEN7_ASPTH</name>
<organism evidence="1 2">
    <name type="scientific">Aspergillus thermomutatus</name>
    <name type="common">Neosartorya pseudofischeri</name>
    <dbReference type="NCBI Taxonomy" id="41047"/>
    <lineage>
        <taxon>Eukaryota</taxon>
        <taxon>Fungi</taxon>
        <taxon>Dikarya</taxon>
        <taxon>Ascomycota</taxon>
        <taxon>Pezizomycotina</taxon>
        <taxon>Eurotiomycetes</taxon>
        <taxon>Eurotiomycetidae</taxon>
        <taxon>Eurotiales</taxon>
        <taxon>Aspergillaceae</taxon>
        <taxon>Aspergillus</taxon>
        <taxon>Aspergillus subgen. Fumigati</taxon>
    </lineage>
</organism>
<comment type="caution">
    <text evidence="1">The sequence shown here is derived from an EMBL/GenBank/DDBJ whole genome shotgun (WGS) entry which is preliminary data.</text>
</comment>
<protein>
    <submittedName>
        <fullName evidence="1">Uncharacterized protein</fullName>
    </submittedName>
</protein>
<reference evidence="1" key="1">
    <citation type="submission" date="2018-08" db="EMBL/GenBank/DDBJ databases">
        <title>Draft genome sequence of azole-resistant Aspergillus thermomutatus (Neosartorya pseudofischeri) strain HMR AF 39, isolated from a human nasal aspirate.</title>
        <authorList>
            <person name="Parent-Michaud M."/>
            <person name="Dufresne P.J."/>
            <person name="Fournier E."/>
            <person name="Martineau C."/>
            <person name="Moreira S."/>
            <person name="Perkins V."/>
            <person name="De Repentigny L."/>
            <person name="Dufresne S.F."/>
        </authorList>
    </citation>
    <scope>NUCLEOTIDE SEQUENCE [LARGE SCALE GENOMIC DNA]</scope>
    <source>
        <strain evidence="1">HMR AF 39</strain>
    </source>
</reference>
<dbReference type="Proteomes" id="UP000215305">
    <property type="component" value="Unassembled WGS sequence"/>
</dbReference>
<dbReference type="EMBL" id="NKHU02000194">
    <property type="protein sequence ID" value="RHZ48569.1"/>
    <property type="molecule type" value="Genomic_DNA"/>
</dbReference>
<accession>A0A397GEN7</accession>
<proteinExistence type="predicted"/>
<dbReference type="OrthoDB" id="5958943at2759"/>